<dbReference type="AlphaFoldDB" id="A0A853MDP8"/>
<comment type="caution">
    <text evidence="1">The sequence shown here is derived from an EMBL/GenBank/DDBJ whole genome shotgun (WGS) entry which is preliminary data.</text>
</comment>
<proteinExistence type="predicted"/>
<gene>
    <name evidence="1" type="ORF">A9P98_04545</name>
</gene>
<organism evidence="1 2">
    <name type="scientific">Cylindrospermopsis raciborskii CS-505</name>
    <dbReference type="NCBI Taxonomy" id="533240"/>
    <lineage>
        <taxon>Bacteria</taxon>
        <taxon>Bacillati</taxon>
        <taxon>Cyanobacteriota</taxon>
        <taxon>Cyanophyceae</taxon>
        <taxon>Nostocales</taxon>
        <taxon>Aphanizomenonaceae</taxon>
        <taxon>Cylindrospermopsis</taxon>
    </lineage>
</organism>
<reference evidence="1 2" key="1">
    <citation type="submission" date="2016-05" db="EMBL/GenBank/DDBJ databases">
        <title>First complete genome of the cyanobacterium Cylindrospermopsis raciborskii CS505, containing a circular chromosome and a single extrachromosomal element.</title>
        <authorList>
            <person name="Fuentes J."/>
            <person name="Tamames J."/>
            <person name="Allen E."/>
            <person name="Plominski A."/>
            <person name="Vasquez M."/>
        </authorList>
    </citation>
    <scope>NUCLEOTIDE SEQUENCE [LARGE SCALE GENOMIC DNA]</scope>
    <source>
        <strain evidence="1 2">CS505</strain>
    </source>
</reference>
<sequence>MKPNTRMGLVPPYLTRNGAVIYEFSLKETNIKHYQFIGFFVLKRMEFTILTMDDSNINLD</sequence>
<evidence type="ECO:0000313" key="1">
    <source>
        <dbReference type="EMBL" id="OBU75667.1"/>
    </source>
</evidence>
<accession>A0A853MDP8</accession>
<evidence type="ECO:0000313" key="2">
    <source>
        <dbReference type="Proteomes" id="UP000093903"/>
    </source>
</evidence>
<dbReference type="Proteomes" id="UP000093903">
    <property type="component" value="Unassembled WGS sequence"/>
</dbReference>
<dbReference type="EMBL" id="LYXA01000001">
    <property type="protein sequence ID" value="OBU75667.1"/>
    <property type="molecule type" value="Genomic_DNA"/>
</dbReference>
<name>A0A853MDP8_9CYAN</name>
<dbReference type="RefSeq" id="WP_006275862.1">
    <property type="nucleotide sequence ID" value="NZ_LYXA01000001.1"/>
</dbReference>
<protein>
    <submittedName>
        <fullName evidence="1">Uncharacterized protein</fullName>
    </submittedName>
</protein>